<protein>
    <submittedName>
        <fullName evidence="1">Uncharacterized protein</fullName>
    </submittedName>
</protein>
<name>A0ABU2JFR2_9ACTN</name>
<proteinExistence type="predicted"/>
<reference evidence="2" key="1">
    <citation type="submission" date="2023-07" db="EMBL/GenBank/DDBJ databases">
        <title>30 novel species of actinomycetes from the DSMZ collection.</title>
        <authorList>
            <person name="Nouioui I."/>
        </authorList>
    </citation>
    <scope>NUCLEOTIDE SEQUENCE [LARGE SCALE GENOMIC DNA]</scope>
    <source>
        <strain evidence="2">DSM 44399</strain>
    </source>
</reference>
<evidence type="ECO:0000313" key="2">
    <source>
        <dbReference type="Proteomes" id="UP001183176"/>
    </source>
</evidence>
<dbReference type="RefSeq" id="WP_311424446.1">
    <property type="nucleotide sequence ID" value="NZ_JAVREH010000034.1"/>
</dbReference>
<evidence type="ECO:0000313" key="1">
    <source>
        <dbReference type="EMBL" id="MDT0263299.1"/>
    </source>
</evidence>
<organism evidence="1 2">
    <name type="scientific">Jatrophihabitans lederbergiae</name>
    <dbReference type="NCBI Taxonomy" id="3075547"/>
    <lineage>
        <taxon>Bacteria</taxon>
        <taxon>Bacillati</taxon>
        <taxon>Actinomycetota</taxon>
        <taxon>Actinomycetes</taxon>
        <taxon>Jatrophihabitantales</taxon>
        <taxon>Jatrophihabitantaceae</taxon>
        <taxon>Jatrophihabitans</taxon>
    </lineage>
</organism>
<sequence length="45" mass="4919">MMAPVTVLWLICSKDVQVDTDLVVRFPLEPQVIPAADSCDAACAW</sequence>
<comment type="caution">
    <text evidence="1">The sequence shown here is derived from an EMBL/GenBank/DDBJ whole genome shotgun (WGS) entry which is preliminary data.</text>
</comment>
<gene>
    <name evidence="1" type="ORF">RM423_18095</name>
</gene>
<accession>A0ABU2JFR2</accession>
<dbReference type="Proteomes" id="UP001183176">
    <property type="component" value="Unassembled WGS sequence"/>
</dbReference>
<keyword evidence="2" id="KW-1185">Reference proteome</keyword>
<dbReference type="EMBL" id="JAVREH010000034">
    <property type="protein sequence ID" value="MDT0263299.1"/>
    <property type="molecule type" value="Genomic_DNA"/>
</dbReference>